<dbReference type="OMA" id="ADICAYK"/>
<evidence type="ECO:0008006" key="4">
    <source>
        <dbReference type="Google" id="ProtNLM"/>
    </source>
</evidence>
<reference evidence="2 3" key="1">
    <citation type="journal article" date="2017" name="Mol. Plant">
        <title>The Genome of Medicinal Plant Macleaya cordata Provides New Insights into Benzylisoquinoline Alkaloids Metabolism.</title>
        <authorList>
            <person name="Liu X."/>
            <person name="Liu Y."/>
            <person name="Huang P."/>
            <person name="Ma Y."/>
            <person name="Qing Z."/>
            <person name="Tang Q."/>
            <person name="Cao H."/>
            <person name="Cheng P."/>
            <person name="Zheng Y."/>
            <person name="Yuan Z."/>
            <person name="Zhou Y."/>
            <person name="Liu J."/>
            <person name="Tang Z."/>
            <person name="Zhuo Y."/>
            <person name="Zhang Y."/>
            <person name="Yu L."/>
            <person name="Huang J."/>
            <person name="Yang P."/>
            <person name="Peng Q."/>
            <person name="Zhang J."/>
            <person name="Jiang W."/>
            <person name="Zhang Z."/>
            <person name="Lin K."/>
            <person name="Ro D.K."/>
            <person name="Chen X."/>
            <person name="Xiong X."/>
            <person name="Shang Y."/>
            <person name="Huang S."/>
            <person name="Zeng J."/>
        </authorList>
    </citation>
    <scope>NUCLEOTIDE SEQUENCE [LARGE SCALE GENOMIC DNA]</scope>
    <source>
        <strain evidence="3">cv. BLH2017</strain>
        <tissue evidence="2">Root</tissue>
    </source>
</reference>
<gene>
    <name evidence="2" type="ORF">BVC80_8739g4</name>
</gene>
<feature type="region of interest" description="Disordered" evidence="1">
    <location>
        <begin position="81"/>
        <end position="105"/>
    </location>
</feature>
<dbReference type="OrthoDB" id="1908944at2759"/>
<dbReference type="AlphaFoldDB" id="A0A200QBP0"/>
<feature type="region of interest" description="Disordered" evidence="1">
    <location>
        <begin position="328"/>
        <end position="384"/>
    </location>
</feature>
<feature type="compositionally biased region" description="Acidic residues" evidence="1">
    <location>
        <begin position="328"/>
        <end position="355"/>
    </location>
</feature>
<comment type="caution">
    <text evidence="2">The sequence shown here is derived from an EMBL/GenBank/DDBJ whole genome shotgun (WGS) entry which is preliminary data.</text>
</comment>
<keyword evidence="3" id="KW-1185">Reference proteome</keyword>
<sequence length="529" mass="58882">MVCKRPFGDEEVYSVGYKHPRHLEYGSQLASFVEIAPYNNSPEESHTSGAVSFTKTHLSDIVSELPVDGYTEFEIGAPGSLSSSWVTDSDNEKDSKSEAAVPVYPPDMFESDCPTRLLVQPEEMYSSHLDYAPRRLVAIGPNHQADIPVWGLKGIINASGYLEASDSHIAFPQCSDSDSSVDEDSEEMLMGSCVIPMPDADICAYKNDNVGHGLADCSCPDRGSVRCVRLHIMESRDKLRATLGGETFEELGFYEMGEVVARKWSEEEERVFHEVVFTNSASSGKSFWDRLSVIFPSRTKKDLVSYYYNVFMLSRRAEQNRLEYLDIDSDNDEWQGSDEEDDDELGTAEEDEDSVVESPQELVYDEEREENVHEGDEVEDYDVGDVGDDGCVDGEENDCSFGPEVQISCKNSKNGVEDNDQQDESCMSYDCQANREDFCGQAGVGSVTQENHVENDQGEYLQCSFDGGLNNDIVEHGYVLGAYDARVWDGGYSGGGLKEDVDFLPTFHMIEEVFGEEAWNNKGSDGKSK</sequence>
<evidence type="ECO:0000313" key="3">
    <source>
        <dbReference type="Proteomes" id="UP000195402"/>
    </source>
</evidence>
<dbReference type="InParanoid" id="A0A200QBP0"/>
<dbReference type="Proteomes" id="UP000195402">
    <property type="component" value="Unassembled WGS sequence"/>
</dbReference>
<name>A0A200QBP0_MACCD</name>
<dbReference type="STRING" id="56857.A0A200QBP0"/>
<dbReference type="EMBL" id="MVGT01002399">
    <property type="protein sequence ID" value="OVA07906.1"/>
    <property type="molecule type" value="Genomic_DNA"/>
</dbReference>
<protein>
    <recommendedName>
        <fullName evidence="4">SANT/Myb domain</fullName>
    </recommendedName>
</protein>
<dbReference type="PANTHER" id="PTHR46872:SF10">
    <property type="entry name" value="MYB-LIKE DOMAIN-CONTAINING PROTEIN"/>
    <property type="match status" value="1"/>
</dbReference>
<accession>A0A200QBP0</accession>
<dbReference type="InterPro" id="IPR001005">
    <property type="entry name" value="SANT/Myb"/>
</dbReference>
<dbReference type="PANTHER" id="PTHR46872">
    <property type="entry name" value="DNA BINDING PROTEIN"/>
    <property type="match status" value="1"/>
</dbReference>
<dbReference type="FunCoup" id="A0A200QBP0">
    <property type="interactions" value="1170"/>
</dbReference>
<evidence type="ECO:0000256" key="1">
    <source>
        <dbReference type="SAM" id="MobiDB-lite"/>
    </source>
</evidence>
<organism evidence="2 3">
    <name type="scientific">Macleaya cordata</name>
    <name type="common">Five-seeded plume-poppy</name>
    <name type="synonym">Bocconia cordata</name>
    <dbReference type="NCBI Taxonomy" id="56857"/>
    <lineage>
        <taxon>Eukaryota</taxon>
        <taxon>Viridiplantae</taxon>
        <taxon>Streptophyta</taxon>
        <taxon>Embryophyta</taxon>
        <taxon>Tracheophyta</taxon>
        <taxon>Spermatophyta</taxon>
        <taxon>Magnoliopsida</taxon>
        <taxon>Ranunculales</taxon>
        <taxon>Papaveraceae</taxon>
        <taxon>Papaveroideae</taxon>
        <taxon>Macleaya</taxon>
    </lineage>
</organism>
<proteinExistence type="predicted"/>
<dbReference type="CDD" id="cd00167">
    <property type="entry name" value="SANT"/>
    <property type="match status" value="1"/>
</dbReference>
<evidence type="ECO:0000313" key="2">
    <source>
        <dbReference type="EMBL" id="OVA07906.1"/>
    </source>
</evidence>